<dbReference type="RefSeq" id="WP_316431928.1">
    <property type="nucleotide sequence ID" value="NZ_CP053586.1"/>
</dbReference>
<dbReference type="EMBL" id="CP053586">
    <property type="protein sequence ID" value="WNZ25766.1"/>
    <property type="molecule type" value="Genomic_DNA"/>
</dbReference>
<proteinExistence type="predicted"/>
<organism evidence="1">
    <name type="scientific">Leptolyngbya sp. NK1-12</name>
    <dbReference type="NCBI Taxonomy" id="2547451"/>
    <lineage>
        <taxon>Bacteria</taxon>
        <taxon>Bacillati</taxon>
        <taxon>Cyanobacteriota</taxon>
        <taxon>Cyanophyceae</taxon>
        <taxon>Leptolyngbyales</taxon>
        <taxon>Leptolyngbyaceae</taxon>
        <taxon>Leptolyngbya group</taxon>
        <taxon>Leptolyngbya</taxon>
    </lineage>
</organism>
<sequence>MLNQTAYSFEEFVQKHPQLYRKLCYWASWRDLDEPSAQVQEYVTELVLEAKPDHDNSVLLKKWSQILSLQERNGLAVLSPIAIRDYPHSAQWYKLQQGEYSVMDEPVLGEICHSGKQIAALTRNRYDCLILNTDRLLIVDVDIGVPQGTNTRDCPASCQMAISQQQAIAALEALVEQFPNLGFRVYRTRNGLRYLCTTHEFHPLEPKSQRLMKSLYADPLYARLCKFQATFRARLTPKPWRVEQSEYVEQLICDRITGMVLPFSNPYAVCHLIEIVGEQAILPDFEPLVEAHDAYCRVSRLGLELA</sequence>
<evidence type="ECO:0000313" key="1">
    <source>
        <dbReference type="EMBL" id="WNZ25766.1"/>
    </source>
</evidence>
<accession>A0AA96WP64</accession>
<name>A0AA96WP64_9CYAN</name>
<dbReference type="AlphaFoldDB" id="A0AA96WP64"/>
<protein>
    <submittedName>
        <fullName evidence="1">Uncharacterized protein</fullName>
    </submittedName>
</protein>
<gene>
    <name evidence="1" type="ORF">HJG54_24965</name>
</gene>
<reference evidence="1" key="1">
    <citation type="submission" date="2020-05" db="EMBL/GenBank/DDBJ databases">
        <authorList>
            <person name="Zhu T."/>
            <person name="Keshari N."/>
            <person name="Lu X."/>
        </authorList>
    </citation>
    <scope>NUCLEOTIDE SEQUENCE</scope>
    <source>
        <strain evidence="1">NK1-12</strain>
    </source>
</reference>